<dbReference type="SUPFAM" id="SSF89360">
    <property type="entry name" value="HesB-like domain"/>
    <property type="match status" value="1"/>
</dbReference>
<organism evidence="2 3">
    <name type="scientific">Andalucia godoyi</name>
    <name type="common">Flagellate</name>
    <dbReference type="NCBI Taxonomy" id="505711"/>
    <lineage>
        <taxon>Eukaryota</taxon>
        <taxon>Discoba</taxon>
        <taxon>Jakobida</taxon>
        <taxon>Andalucina</taxon>
        <taxon>Andaluciidae</taxon>
        <taxon>Andalucia</taxon>
    </lineage>
</organism>
<sequence>MMRFSRRFATLVSSSPDHIVLTPNCVSRLLKVTELKPTKYLRLAVQGGGCSGFSYVFSLEKGPNDDDMVMLQCCGATRRESRGGRRVHVACSWIDSGFRRGYEEQIVSSHCEPKCGLHLFLRHVVWP</sequence>
<dbReference type="OrthoDB" id="1938621at2759"/>
<dbReference type="PANTHER" id="PTHR43011:SF1">
    <property type="entry name" value="IRON-SULFUR CLUSTER ASSEMBLY 2 HOMOLOG, MITOCHONDRIAL"/>
    <property type="match status" value="1"/>
</dbReference>
<name>A0A8K0AI21_ANDGO</name>
<dbReference type="InterPro" id="IPR035903">
    <property type="entry name" value="HesB-like_dom_sf"/>
</dbReference>
<dbReference type="GO" id="GO:0005739">
    <property type="term" value="C:mitochondrion"/>
    <property type="evidence" value="ECO:0007669"/>
    <property type="project" value="TreeGrafter"/>
</dbReference>
<dbReference type="GO" id="GO:0016226">
    <property type="term" value="P:iron-sulfur cluster assembly"/>
    <property type="evidence" value="ECO:0007669"/>
    <property type="project" value="TreeGrafter"/>
</dbReference>
<dbReference type="GO" id="GO:0051539">
    <property type="term" value="F:4 iron, 4 sulfur cluster binding"/>
    <property type="evidence" value="ECO:0007669"/>
    <property type="project" value="TreeGrafter"/>
</dbReference>
<reference evidence="2" key="1">
    <citation type="submission" date="2019-09" db="EMBL/GenBank/DDBJ databases">
        <title>The Mitochondrial Proteome of the Jakobid, Andalucia godoyi, a Protist With the Most Gene-Rich and Bacteria-Like Mitochondrial Genome.</title>
        <authorList>
            <person name="Gray M.W."/>
            <person name="Burger G."/>
            <person name="Derelle R."/>
            <person name="Klimes V."/>
            <person name="Leger M."/>
            <person name="Sarrasin M."/>
            <person name="Vlcek C."/>
            <person name="Roger A.J."/>
            <person name="Elias M."/>
            <person name="Lang B.F."/>
        </authorList>
    </citation>
    <scope>NUCLEOTIDE SEQUENCE</scope>
    <source>
        <strain evidence="2">And28</strain>
    </source>
</reference>
<comment type="similarity">
    <text evidence="1">Belongs to the HesB/IscA family.</text>
</comment>
<dbReference type="GO" id="GO:0005506">
    <property type="term" value="F:iron ion binding"/>
    <property type="evidence" value="ECO:0007669"/>
    <property type="project" value="TreeGrafter"/>
</dbReference>
<keyword evidence="3" id="KW-1185">Reference proteome</keyword>
<dbReference type="AlphaFoldDB" id="A0A8K0AI21"/>
<protein>
    <submittedName>
        <fullName evidence="2">Mitochondrial Iron-sulfur assembly protein IscA-like 2</fullName>
    </submittedName>
</protein>
<dbReference type="Proteomes" id="UP000799049">
    <property type="component" value="Unassembled WGS sequence"/>
</dbReference>
<dbReference type="PANTHER" id="PTHR43011">
    <property type="entry name" value="IRON-SULFUR CLUSTER ASSEMBLY 2 HOMOLOG, MITOCHONDRIAL"/>
    <property type="match status" value="1"/>
</dbReference>
<dbReference type="GO" id="GO:0051537">
    <property type="term" value="F:2 iron, 2 sulfur cluster binding"/>
    <property type="evidence" value="ECO:0007669"/>
    <property type="project" value="TreeGrafter"/>
</dbReference>
<evidence type="ECO:0000256" key="1">
    <source>
        <dbReference type="ARBA" id="ARBA00006718"/>
    </source>
</evidence>
<evidence type="ECO:0000313" key="2">
    <source>
        <dbReference type="EMBL" id="KAF0852280.1"/>
    </source>
</evidence>
<accession>A0A8K0AI21</accession>
<proteinExistence type="inferred from homology"/>
<comment type="caution">
    <text evidence="2">The sequence shown here is derived from an EMBL/GenBank/DDBJ whole genome shotgun (WGS) entry which is preliminary data.</text>
</comment>
<gene>
    <name evidence="2" type="ORF">ANDGO_07792</name>
</gene>
<evidence type="ECO:0000313" key="3">
    <source>
        <dbReference type="Proteomes" id="UP000799049"/>
    </source>
</evidence>
<dbReference type="EMBL" id="VRVR01000048">
    <property type="protein sequence ID" value="KAF0852280.1"/>
    <property type="molecule type" value="Genomic_DNA"/>
</dbReference>
<dbReference type="Gene3D" id="2.60.300.12">
    <property type="entry name" value="HesB-like domain"/>
    <property type="match status" value="1"/>
</dbReference>